<dbReference type="SUPFAM" id="SSF52540">
    <property type="entry name" value="P-loop containing nucleoside triphosphate hydrolases"/>
    <property type="match status" value="1"/>
</dbReference>
<keyword evidence="5" id="KW-0479">Metal-binding</keyword>
<dbReference type="InterPro" id="IPR003593">
    <property type="entry name" value="AAA+_ATPase"/>
</dbReference>
<evidence type="ECO:0000256" key="10">
    <source>
        <dbReference type="ARBA" id="ARBA00049244"/>
    </source>
</evidence>
<keyword evidence="7" id="KW-0862">Zinc</keyword>
<dbReference type="Pfam" id="PF13177">
    <property type="entry name" value="DNA_pol3_delta2"/>
    <property type="match status" value="1"/>
</dbReference>
<comment type="catalytic activity">
    <reaction evidence="10 11">
        <text>DNA(n) + a 2'-deoxyribonucleoside 5'-triphosphate = DNA(n+1) + diphosphate</text>
        <dbReference type="Rhea" id="RHEA:22508"/>
        <dbReference type="Rhea" id="RHEA-COMP:17339"/>
        <dbReference type="Rhea" id="RHEA-COMP:17340"/>
        <dbReference type="ChEBI" id="CHEBI:33019"/>
        <dbReference type="ChEBI" id="CHEBI:61560"/>
        <dbReference type="ChEBI" id="CHEBI:173112"/>
        <dbReference type="EC" id="2.7.7.7"/>
    </reaction>
</comment>
<dbReference type="Gene3D" id="3.40.50.300">
    <property type="entry name" value="P-loop containing nucleotide triphosphate hydrolases"/>
    <property type="match status" value="1"/>
</dbReference>
<dbReference type="GO" id="GO:0003677">
    <property type="term" value="F:DNA binding"/>
    <property type="evidence" value="ECO:0007669"/>
    <property type="project" value="InterPro"/>
</dbReference>
<sequence length="559" mass="61803">MTWFPFRRFHFPLLIPPGLMSTILSLARKWRPQLFSDLVGQEFVVRALTGTLGSGKLPQALLFSGDRGVGKTTVARILAKAINCEKGPTVDPCQECDSCLEITRGTSPDVLEIDGASHTGVEDIRSLREGIRYLPFRSRSRVYIIDEVHMLSQAAFNALLKTLEEPPPHVVFIFATTEDHKIPDTILSRCQHFRFRSLGVPEITAKLENIVRQESLSFPRAILNLIARASGGSLRDALSLLDQIRFLGDTPRSVEETALFLGMAGGLPEKKLLDSLLEGNLKNALENGDRMLAMGIDPRATLRSLASKVRDLLMSSLLECPLTDPRFAWDESEVPETPLPGAFFLEQMLSLLLEGEMGIRKSPQPSITFLLFLCRIVHIQNILPLPEILDRLSKTGSSLPPGSSSRPASRPTVPNTVTTMQTDNPSTGNDPRIPSDWHQILEKCRDAGPTVLELLEHCPVKKLSAGHFLLKAPNAFMEKRIQEILPVFQEVVKKNVGIPFELVVSTDSADKSPEPDSSEALARNHPMVREAASLFGGEVIVTRKSGFSETSPETEEKKE</sequence>
<dbReference type="CDD" id="cd18137">
    <property type="entry name" value="HLD_clamp_pol_III_gamma_tau"/>
    <property type="match status" value="1"/>
</dbReference>
<dbReference type="InterPro" id="IPR008921">
    <property type="entry name" value="DNA_pol3_clamp-load_cplx_C"/>
</dbReference>
<evidence type="ECO:0000256" key="7">
    <source>
        <dbReference type="ARBA" id="ARBA00022833"/>
    </source>
</evidence>
<dbReference type="InterPro" id="IPR045085">
    <property type="entry name" value="HLD_clamp_pol_III_gamma_tau"/>
</dbReference>
<evidence type="ECO:0000256" key="3">
    <source>
        <dbReference type="ARBA" id="ARBA00022695"/>
    </source>
</evidence>
<gene>
    <name evidence="11" type="primary">dnaX</name>
    <name evidence="14" type="ORF">BOX24_11465</name>
</gene>
<feature type="compositionally biased region" description="Low complexity" evidence="12">
    <location>
        <begin position="395"/>
        <end position="412"/>
    </location>
</feature>
<dbReference type="PANTHER" id="PTHR11669">
    <property type="entry name" value="REPLICATION FACTOR C / DNA POLYMERASE III GAMMA-TAU SUBUNIT"/>
    <property type="match status" value="1"/>
</dbReference>
<evidence type="ECO:0000256" key="12">
    <source>
        <dbReference type="SAM" id="MobiDB-lite"/>
    </source>
</evidence>
<dbReference type="EMBL" id="MPOJ01000030">
    <property type="protein sequence ID" value="OOH69641.1"/>
    <property type="molecule type" value="Genomic_DNA"/>
</dbReference>
<evidence type="ECO:0000256" key="2">
    <source>
        <dbReference type="ARBA" id="ARBA00022679"/>
    </source>
</evidence>
<dbReference type="FunFam" id="3.40.50.300:FF:000014">
    <property type="entry name" value="DNA polymerase III subunit gamma/tau"/>
    <property type="match status" value="1"/>
</dbReference>
<dbReference type="GO" id="GO:0006261">
    <property type="term" value="P:DNA-templated DNA replication"/>
    <property type="evidence" value="ECO:0007669"/>
    <property type="project" value="TreeGrafter"/>
</dbReference>
<evidence type="ECO:0000256" key="11">
    <source>
        <dbReference type="RuleBase" id="RU364063"/>
    </source>
</evidence>
<dbReference type="SUPFAM" id="SSF48019">
    <property type="entry name" value="post-AAA+ oligomerization domain-like"/>
    <property type="match status" value="1"/>
</dbReference>
<comment type="similarity">
    <text evidence="1 11">Belongs to the DnaX/STICHEL family.</text>
</comment>
<comment type="function">
    <text evidence="11">DNA polymerase III is a complex, multichain enzyme responsible for most of the replicative synthesis in bacteria. This DNA polymerase also exhibits 3' to 5' exonuclease activity.</text>
</comment>
<dbReference type="GO" id="GO:0005524">
    <property type="term" value="F:ATP binding"/>
    <property type="evidence" value="ECO:0007669"/>
    <property type="project" value="UniProtKB-KW"/>
</dbReference>
<evidence type="ECO:0000313" key="15">
    <source>
        <dbReference type="Proteomes" id="UP000188586"/>
    </source>
</evidence>
<keyword evidence="9 11" id="KW-0239">DNA-directed DNA polymerase</keyword>
<accession>A0A1V3SRW1</accession>
<keyword evidence="3 11" id="KW-0548">Nucleotidyltransferase</keyword>
<dbReference type="NCBIfam" id="TIGR02397">
    <property type="entry name" value="dnaX_nterm"/>
    <property type="match status" value="1"/>
</dbReference>
<comment type="caution">
    <text evidence="14">The sequence shown here is derived from an EMBL/GenBank/DDBJ whole genome shotgun (WGS) entry which is preliminary data.</text>
</comment>
<comment type="subunit">
    <text evidence="11">DNA polymerase III contains a core (composed of alpha, epsilon and theta chains) that associates with a tau subunit. This core dimerizes to form the POLIII' complex. PolIII' associates with the gamma complex (composed of gamma, delta, delta', psi and chi chains) and with the beta chain to form the complete DNA polymerase III complex.</text>
</comment>
<dbReference type="InterPro" id="IPR027417">
    <property type="entry name" value="P-loop_NTPase"/>
</dbReference>
<dbReference type="InterPro" id="IPR012763">
    <property type="entry name" value="DNA_pol_III_sug/sutau_N"/>
</dbReference>
<dbReference type="Gene3D" id="1.10.8.60">
    <property type="match status" value="1"/>
</dbReference>
<dbReference type="GO" id="GO:0009360">
    <property type="term" value="C:DNA polymerase III complex"/>
    <property type="evidence" value="ECO:0007669"/>
    <property type="project" value="InterPro"/>
</dbReference>
<name>A0A1V3SRW1_9BACT</name>
<protein>
    <recommendedName>
        <fullName evidence="11">DNA polymerase III subunit gamma/tau</fullName>
        <ecNumber evidence="11">2.7.7.7</ecNumber>
    </recommendedName>
</protein>
<keyword evidence="2 11" id="KW-0808">Transferase</keyword>
<evidence type="ECO:0000313" key="14">
    <source>
        <dbReference type="EMBL" id="OOH69641.1"/>
    </source>
</evidence>
<keyword evidence="4 11" id="KW-0235">DNA replication</keyword>
<dbReference type="Gene3D" id="1.20.272.10">
    <property type="match status" value="1"/>
</dbReference>
<dbReference type="Pfam" id="PF12169">
    <property type="entry name" value="DNA_pol3_gamma3"/>
    <property type="match status" value="1"/>
</dbReference>
<proteinExistence type="inferred from homology"/>
<evidence type="ECO:0000256" key="5">
    <source>
        <dbReference type="ARBA" id="ARBA00022723"/>
    </source>
</evidence>
<evidence type="ECO:0000256" key="1">
    <source>
        <dbReference type="ARBA" id="ARBA00006360"/>
    </source>
</evidence>
<dbReference type="SMART" id="SM00382">
    <property type="entry name" value="AAA"/>
    <property type="match status" value="1"/>
</dbReference>
<dbReference type="PANTHER" id="PTHR11669:SF0">
    <property type="entry name" value="PROTEIN STICHEL-LIKE 2"/>
    <property type="match status" value="1"/>
</dbReference>
<dbReference type="GO" id="GO:0003887">
    <property type="term" value="F:DNA-directed DNA polymerase activity"/>
    <property type="evidence" value="ECO:0007669"/>
    <property type="project" value="UniProtKB-KW"/>
</dbReference>
<feature type="domain" description="AAA+ ATPase" evidence="13">
    <location>
        <begin position="57"/>
        <end position="199"/>
    </location>
</feature>
<organism evidence="14 15">
    <name type="scientific">Leptospirillum ferriphilum</name>
    <dbReference type="NCBI Taxonomy" id="178606"/>
    <lineage>
        <taxon>Bacteria</taxon>
        <taxon>Pseudomonadati</taxon>
        <taxon>Nitrospirota</taxon>
        <taxon>Nitrospiria</taxon>
        <taxon>Nitrospirales</taxon>
        <taxon>Nitrospiraceae</taxon>
        <taxon>Leptospirillum</taxon>
    </lineage>
</organism>
<evidence type="ECO:0000256" key="9">
    <source>
        <dbReference type="ARBA" id="ARBA00022932"/>
    </source>
</evidence>
<evidence type="ECO:0000256" key="4">
    <source>
        <dbReference type="ARBA" id="ARBA00022705"/>
    </source>
</evidence>
<evidence type="ECO:0000256" key="8">
    <source>
        <dbReference type="ARBA" id="ARBA00022840"/>
    </source>
</evidence>
<feature type="region of interest" description="Disordered" evidence="12">
    <location>
        <begin position="395"/>
        <end position="430"/>
    </location>
</feature>
<dbReference type="Pfam" id="PF22608">
    <property type="entry name" value="DNAX_ATPase_lid"/>
    <property type="match status" value="1"/>
</dbReference>
<evidence type="ECO:0000259" key="13">
    <source>
        <dbReference type="SMART" id="SM00382"/>
    </source>
</evidence>
<dbReference type="GO" id="GO:0046872">
    <property type="term" value="F:metal ion binding"/>
    <property type="evidence" value="ECO:0007669"/>
    <property type="project" value="UniProtKB-KW"/>
</dbReference>
<dbReference type="Proteomes" id="UP000188586">
    <property type="component" value="Unassembled WGS sequence"/>
</dbReference>
<feature type="compositionally biased region" description="Polar residues" evidence="12">
    <location>
        <begin position="413"/>
        <end position="429"/>
    </location>
</feature>
<evidence type="ECO:0000256" key="6">
    <source>
        <dbReference type="ARBA" id="ARBA00022741"/>
    </source>
</evidence>
<dbReference type="InterPro" id="IPR050238">
    <property type="entry name" value="DNA_Rep/Repair_Clamp_Loader"/>
</dbReference>
<dbReference type="CDD" id="cd00009">
    <property type="entry name" value="AAA"/>
    <property type="match status" value="1"/>
</dbReference>
<dbReference type="InterPro" id="IPR022754">
    <property type="entry name" value="DNA_pol_III_gamma-3"/>
</dbReference>
<keyword evidence="8 11" id="KW-0067">ATP-binding</keyword>
<keyword evidence="6 11" id="KW-0547">Nucleotide-binding</keyword>
<dbReference type="AlphaFoldDB" id="A0A1V3SRW1"/>
<dbReference type="EC" id="2.7.7.7" evidence="11"/>
<reference evidence="14 15" key="1">
    <citation type="submission" date="2016-11" db="EMBL/GenBank/DDBJ databases">
        <title>Comparative genomics of co-occurring bacteria in distinct bioleaching systems unravels niche-specific adaptation.</title>
        <authorList>
            <person name="Zhang X."/>
            <person name="Liu X."/>
            <person name="Yin H."/>
        </authorList>
    </citation>
    <scope>NUCLEOTIDE SEQUENCE [LARGE SCALE GENOMIC DNA]</scope>
    <source>
        <strain evidence="14 15">DX</strain>
    </source>
</reference>